<dbReference type="EMBL" id="LHXV01000019">
    <property type="protein sequence ID" value="KXB01261.1"/>
    <property type="molecule type" value="Genomic_DNA"/>
</dbReference>
<comment type="caution">
    <text evidence="3">The sequence shown here is derived from an EMBL/GenBank/DDBJ whole genome shotgun (WGS) entry which is preliminary data.</text>
</comment>
<feature type="coiled-coil region" evidence="1">
    <location>
        <begin position="327"/>
        <end position="361"/>
    </location>
</feature>
<protein>
    <recommendedName>
        <fullName evidence="2">Transposase IS4-like domain-containing protein</fullName>
    </recommendedName>
</protein>
<dbReference type="NCBIfam" id="NF033559">
    <property type="entry name" value="transpos_IS1634"/>
    <property type="match status" value="1"/>
</dbReference>
<dbReference type="PATRIC" id="fig|1698271.3.peg.571"/>
<organism evidence="3 4">
    <name type="scientific">candidate division MSBL1 archaeon SCGC-AAA259O05</name>
    <dbReference type="NCBI Taxonomy" id="1698271"/>
    <lineage>
        <taxon>Archaea</taxon>
        <taxon>Methanobacteriati</taxon>
        <taxon>Methanobacteriota</taxon>
        <taxon>candidate division MSBL1</taxon>
    </lineage>
</organism>
<keyword evidence="1" id="KW-0175">Coiled coil</keyword>
<dbReference type="PANTHER" id="PTHR34614:SF2">
    <property type="entry name" value="TRANSPOSASE IS4-LIKE DOMAIN-CONTAINING PROTEIN"/>
    <property type="match status" value="1"/>
</dbReference>
<dbReference type="InterPro" id="IPR047654">
    <property type="entry name" value="IS1634_transpos"/>
</dbReference>
<accession>A0A133V4B3</accession>
<dbReference type="InterPro" id="IPR002559">
    <property type="entry name" value="Transposase_11"/>
</dbReference>
<feature type="domain" description="Transposase IS4-like" evidence="2">
    <location>
        <begin position="203"/>
        <end position="473"/>
    </location>
</feature>
<dbReference type="Proteomes" id="UP000070344">
    <property type="component" value="Unassembled WGS sequence"/>
</dbReference>
<reference evidence="3 4" key="1">
    <citation type="journal article" date="2016" name="Sci. Rep.">
        <title>Metabolic traits of an uncultured archaeal lineage -MSBL1- from brine pools of the Red Sea.</title>
        <authorList>
            <person name="Mwirichia R."/>
            <person name="Alam I."/>
            <person name="Rashid M."/>
            <person name="Vinu M."/>
            <person name="Ba-Alawi W."/>
            <person name="Anthony Kamau A."/>
            <person name="Kamanda Ngugi D."/>
            <person name="Goker M."/>
            <person name="Klenk H.P."/>
            <person name="Bajic V."/>
            <person name="Stingl U."/>
        </authorList>
    </citation>
    <scope>NUCLEOTIDE SEQUENCE [LARGE SCALE GENOMIC DNA]</scope>
    <source>
        <strain evidence="3">SCGC-AAA259O05</strain>
    </source>
</reference>
<dbReference type="GO" id="GO:0004803">
    <property type="term" value="F:transposase activity"/>
    <property type="evidence" value="ECO:0007669"/>
    <property type="project" value="InterPro"/>
</dbReference>
<name>A0A133V4B3_9EURY</name>
<evidence type="ECO:0000313" key="3">
    <source>
        <dbReference type="EMBL" id="KXB01261.1"/>
    </source>
</evidence>
<dbReference type="GO" id="GO:0003677">
    <property type="term" value="F:DNA binding"/>
    <property type="evidence" value="ECO:0007669"/>
    <property type="project" value="InterPro"/>
</dbReference>
<sequence length="538" mass="62974">MHLKRNTVKKNGKVYEYAKIVQSVRREDGQVTQKVVKNLGRMKTEEDWERAESILEAMKKGEEVVKLKDVKIEKQLELGGIWAADDIWTEVGVGKAIRNSFAGRDFEYNIERMAFLLAVNRLYDPGSDLAARKWIDKRAYCQLEPEEQWVYRTGYRLADQKDEIEEEIFQNLRKNLNLSLNRVFYDLTSSYFEGKGPELALFGYSRDHRPDRKQIVLGVVMMDGIPIAHRVWAGNTADKSTLEKSVKDLKERFGIEDVTFVADRGVMSSTNLGDLEDWGYDYILSMNRRKNKTAEKLLVKDVPGSDKVRAREVRSEGEKRYILCLNEERRKKDLEKLETVREECEKELEELKKRYENSQEGRGRPMTKESTIKQAQNILGKNKRLYDIKFDETLEWELNEEAWQYEKDIAGKILLVSTDNLKPSKTLDEYKNLKDVEQAFDDLKNFLKLRPFHHNTDKGVRGHTFICILALLLKKLMEKRTEKTFKKIMNELEPLKANILNVRGEKICQRNEITHSQEKIFESLDVETPPRMLVETKK</sequence>
<dbReference type="PANTHER" id="PTHR34614">
    <property type="match status" value="1"/>
</dbReference>
<evidence type="ECO:0000313" key="4">
    <source>
        <dbReference type="Proteomes" id="UP000070344"/>
    </source>
</evidence>
<dbReference type="GO" id="GO:0006313">
    <property type="term" value="P:DNA transposition"/>
    <property type="evidence" value="ECO:0007669"/>
    <property type="project" value="InterPro"/>
</dbReference>
<evidence type="ECO:0000256" key="1">
    <source>
        <dbReference type="SAM" id="Coils"/>
    </source>
</evidence>
<keyword evidence="4" id="KW-1185">Reference proteome</keyword>
<evidence type="ECO:0000259" key="2">
    <source>
        <dbReference type="Pfam" id="PF01609"/>
    </source>
</evidence>
<dbReference type="Pfam" id="PF01609">
    <property type="entry name" value="DDE_Tnp_1"/>
    <property type="match status" value="1"/>
</dbReference>
<dbReference type="AlphaFoldDB" id="A0A133V4B3"/>
<proteinExistence type="predicted"/>
<gene>
    <name evidence="3" type="ORF">AKJ41_02245</name>
</gene>